<reference evidence="3" key="1">
    <citation type="journal article" date="2020" name="bioRxiv">
        <title>A rank-normalized archaeal taxonomy based on genome phylogeny resolves widespread incomplete and uneven classifications.</title>
        <authorList>
            <person name="Rinke C."/>
            <person name="Chuvochina M."/>
            <person name="Mussig A.J."/>
            <person name="Chaumeil P.-A."/>
            <person name="Waite D.W."/>
            <person name="Whitman W.B."/>
            <person name="Parks D.H."/>
            <person name="Hugenholtz P."/>
        </authorList>
    </citation>
    <scope>NUCLEOTIDE SEQUENCE</scope>
    <source>
        <strain evidence="3">UBA8876</strain>
    </source>
</reference>
<dbReference type="Pfam" id="PF13439">
    <property type="entry name" value="Glyco_transf_4"/>
    <property type="match status" value="1"/>
</dbReference>
<dbReference type="RefSeq" id="WP_011021091.1">
    <property type="nucleotide sequence ID" value="NZ_DUJU01000048.1"/>
</dbReference>
<dbReference type="AlphaFoldDB" id="A0A832W6I3"/>
<dbReference type="Gene3D" id="3.40.50.2000">
    <property type="entry name" value="Glycogen Phosphorylase B"/>
    <property type="match status" value="2"/>
</dbReference>
<name>A0A832W6I3_9EURY</name>
<dbReference type="PANTHER" id="PTHR12526">
    <property type="entry name" value="GLYCOSYLTRANSFERASE"/>
    <property type="match status" value="1"/>
</dbReference>
<dbReference type="Proteomes" id="UP000600774">
    <property type="component" value="Unassembled WGS sequence"/>
</dbReference>
<sequence length="389" mass="44772">MTSKNLLIISNDFPNADNKYVREIFVKEQVTVLKEHFENIYVVSPVAFGMELLRHTRHENYEFDNVHVYFPKYLNCPLFFKYGRDLWIHFEEKTIKKLIEDKNLHFDLIHAHFTWRAGTVAIKLKEKYDVPVVITEHTSRTFTHAVEKKESQFIRAWNLCDAIIRVRKGDISLFQNVGVPLNKVYYVPNGYSQKYFHALDSQSCRKKLGLPPDKKVILNVGSLYGEVKGHRYLIEAMSKITSKRKDIMCFIVGGGKLEKKLKKQVRSAGLEDCIKLVGSRPHTEIPLWMNACDVFVLPSLLESFGIVQIEAMSCGKPVVATYNGGSEEVLISENYGYLVEPANSKELAAKILVALDKEWDNEQIKKYAKNFKWDTVVGEILKVYKKVGV</sequence>
<dbReference type="SUPFAM" id="SSF53756">
    <property type="entry name" value="UDP-Glycosyltransferase/glycogen phosphorylase"/>
    <property type="match status" value="1"/>
</dbReference>
<dbReference type="OMA" id="WANVFLE"/>
<protein>
    <submittedName>
        <fullName evidence="3">Glycosyltransferase family 4 protein</fullName>
    </submittedName>
</protein>
<evidence type="ECO:0000259" key="2">
    <source>
        <dbReference type="Pfam" id="PF13439"/>
    </source>
</evidence>
<dbReference type="PANTHER" id="PTHR12526:SF634">
    <property type="entry name" value="BLL3361 PROTEIN"/>
    <property type="match status" value="1"/>
</dbReference>
<keyword evidence="3" id="KW-0808">Transferase</keyword>
<organism evidence="3 4">
    <name type="scientific">Methanosarcina acetivorans</name>
    <dbReference type="NCBI Taxonomy" id="2214"/>
    <lineage>
        <taxon>Archaea</taxon>
        <taxon>Methanobacteriati</taxon>
        <taxon>Methanobacteriota</taxon>
        <taxon>Stenosarchaea group</taxon>
        <taxon>Methanomicrobia</taxon>
        <taxon>Methanosarcinales</taxon>
        <taxon>Methanosarcinaceae</taxon>
        <taxon>Methanosarcina</taxon>
    </lineage>
</organism>
<dbReference type="CDD" id="cd03798">
    <property type="entry name" value="GT4_WlbH-like"/>
    <property type="match status" value="1"/>
</dbReference>
<dbReference type="EMBL" id="DUJU01000048">
    <property type="protein sequence ID" value="HIH93274.1"/>
    <property type="molecule type" value="Genomic_DNA"/>
</dbReference>
<feature type="domain" description="Glycosyl transferase family 1" evidence="1">
    <location>
        <begin position="204"/>
        <end position="370"/>
    </location>
</feature>
<evidence type="ECO:0000313" key="4">
    <source>
        <dbReference type="Proteomes" id="UP000600774"/>
    </source>
</evidence>
<proteinExistence type="predicted"/>
<evidence type="ECO:0000259" key="1">
    <source>
        <dbReference type="Pfam" id="PF00534"/>
    </source>
</evidence>
<dbReference type="GeneID" id="1472952"/>
<dbReference type="GO" id="GO:0016757">
    <property type="term" value="F:glycosyltransferase activity"/>
    <property type="evidence" value="ECO:0007669"/>
    <property type="project" value="InterPro"/>
</dbReference>
<dbReference type="InterPro" id="IPR001296">
    <property type="entry name" value="Glyco_trans_1"/>
</dbReference>
<evidence type="ECO:0000313" key="3">
    <source>
        <dbReference type="EMBL" id="HIH93274.1"/>
    </source>
</evidence>
<dbReference type="Pfam" id="PF00534">
    <property type="entry name" value="Glycos_transf_1"/>
    <property type="match status" value="1"/>
</dbReference>
<dbReference type="InterPro" id="IPR028098">
    <property type="entry name" value="Glyco_trans_4-like_N"/>
</dbReference>
<feature type="domain" description="Glycosyltransferase subfamily 4-like N-terminal" evidence="2">
    <location>
        <begin position="66"/>
        <end position="191"/>
    </location>
</feature>
<accession>A0A832W6I3</accession>
<comment type="caution">
    <text evidence="3">The sequence shown here is derived from an EMBL/GenBank/DDBJ whole genome shotgun (WGS) entry which is preliminary data.</text>
</comment>
<gene>
    <name evidence="3" type="ORF">HA338_04270</name>
</gene>